<keyword evidence="4" id="KW-1185">Reference proteome</keyword>
<dbReference type="OrthoDB" id="3971415at2759"/>
<feature type="domain" description="C2H2-type" evidence="2">
    <location>
        <begin position="331"/>
        <end position="351"/>
    </location>
</feature>
<dbReference type="InterPro" id="IPR013087">
    <property type="entry name" value="Znf_C2H2_type"/>
</dbReference>
<protein>
    <recommendedName>
        <fullName evidence="2">C2H2-type domain-containing protein</fullName>
    </recommendedName>
</protein>
<dbReference type="PROSITE" id="PS00028">
    <property type="entry name" value="ZINC_FINGER_C2H2_1"/>
    <property type="match status" value="1"/>
</dbReference>
<feature type="region of interest" description="Disordered" evidence="1">
    <location>
        <begin position="393"/>
        <end position="414"/>
    </location>
</feature>
<evidence type="ECO:0000256" key="1">
    <source>
        <dbReference type="SAM" id="MobiDB-lite"/>
    </source>
</evidence>
<feature type="compositionally biased region" description="Low complexity" evidence="1">
    <location>
        <begin position="98"/>
        <end position="123"/>
    </location>
</feature>
<feature type="region of interest" description="Disordered" evidence="1">
    <location>
        <begin position="97"/>
        <end position="123"/>
    </location>
</feature>
<feature type="region of interest" description="Disordered" evidence="1">
    <location>
        <begin position="1"/>
        <end position="81"/>
    </location>
</feature>
<dbReference type="AlphaFoldDB" id="A0A1B7TEM0"/>
<accession>A0A1B7TEM0</accession>
<dbReference type="Proteomes" id="UP000092321">
    <property type="component" value="Unassembled WGS sequence"/>
</dbReference>
<evidence type="ECO:0000313" key="3">
    <source>
        <dbReference type="EMBL" id="OBA27171.1"/>
    </source>
</evidence>
<evidence type="ECO:0000259" key="2">
    <source>
        <dbReference type="PROSITE" id="PS00028"/>
    </source>
</evidence>
<dbReference type="InterPro" id="IPR036236">
    <property type="entry name" value="Znf_C2H2_sf"/>
</dbReference>
<dbReference type="SUPFAM" id="SSF57667">
    <property type="entry name" value="beta-beta-alpha zinc fingers"/>
    <property type="match status" value="1"/>
</dbReference>
<dbReference type="EMBL" id="LXPE01000010">
    <property type="protein sequence ID" value="OBA27171.1"/>
    <property type="molecule type" value="Genomic_DNA"/>
</dbReference>
<comment type="caution">
    <text evidence="3">The sequence shown here is derived from an EMBL/GenBank/DDBJ whole genome shotgun (WGS) entry which is preliminary data.</text>
</comment>
<feature type="compositionally biased region" description="Low complexity" evidence="1">
    <location>
        <begin position="14"/>
        <end position="33"/>
    </location>
</feature>
<organism evidence="3 4">
    <name type="scientific">Hanseniaspora valbyensis NRRL Y-1626</name>
    <dbReference type="NCBI Taxonomy" id="766949"/>
    <lineage>
        <taxon>Eukaryota</taxon>
        <taxon>Fungi</taxon>
        <taxon>Dikarya</taxon>
        <taxon>Ascomycota</taxon>
        <taxon>Saccharomycotina</taxon>
        <taxon>Saccharomycetes</taxon>
        <taxon>Saccharomycodales</taxon>
        <taxon>Saccharomycodaceae</taxon>
        <taxon>Hanseniaspora</taxon>
    </lineage>
</organism>
<evidence type="ECO:0000313" key="4">
    <source>
        <dbReference type="Proteomes" id="UP000092321"/>
    </source>
</evidence>
<dbReference type="Gene3D" id="3.30.160.60">
    <property type="entry name" value="Classic Zinc Finger"/>
    <property type="match status" value="1"/>
</dbReference>
<gene>
    <name evidence="3" type="ORF">HANVADRAFT_52476</name>
</gene>
<feature type="compositionally biased region" description="Polar residues" evidence="1">
    <location>
        <begin position="34"/>
        <end position="46"/>
    </location>
</feature>
<feature type="compositionally biased region" description="Low complexity" evidence="1">
    <location>
        <begin position="47"/>
        <end position="80"/>
    </location>
</feature>
<name>A0A1B7TEM0_9ASCO</name>
<proteinExistence type="predicted"/>
<reference evidence="4" key="1">
    <citation type="journal article" date="2016" name="Proc. Natl. Acad. Sci. U.S.A.">
        <title>Comparative genomics of biotechnologically important yeasts.</title>
        <authorList>
            <person name="Riley R."/>
            <person name="Haridas S."/>
            <person name="Wolfe K.H."/>
            <person name="Lopes M.R."/>
            <person name="Hittinger C.T."/>
            <person name="Goeker M."/>
            <person name="Salamov A.A."/>
            <person name="Wisecaver J.H."/>
            <person name="Long T.M."/>
            <person name="Calvey C.H."/>
            <person name="Aerts A.L."/>
            <person name="Barry K.W."/>
            <person name="Choi C."/>
            <person name="Clum A."/>
            <person name="Coughlan A.Y."/>
            <person name="Deshpande S."/>
            <person name="Douglass A.P."/>
            <person name="Hanson S.J."/>
            <person name="Klenk H.-P."/>
            <person name="LaButti K.M."/>
            <person name="Lapidus A."/>
            <person name="Lindquist E.A."/>
            <person name="Lipzen A.M."/>
            <person name="Meier-Kolthoff J.P."/>
            <person name="Ohm R.A."/>
            <person name="Otillar R.P."/>
            <person name="Pangilinan J.L."/>
            <person name="Peng Y."/>
            <person name="Rokas A."/>
            <person name="Rosa C.A."/>
            <person name="Scheuner C."/>
            <person name="Sibirny A.A."/>
            <person name="Slot J.C."/>
            <person name="Stielow J.B."/>
            <person name="Sun H."/>
            <person name="Kurtzman C.P."/>
            <person name="Blackwell M."/>
            <person name="Grigoriev I.V."/>
            <person name="Jeffries T.W."/>
        </authorList>
    </citation>
    <scope>NUCLEOTIDE SEQUENCE [LARGE SCALE GENOMIC DNA]</scope>
    <source>
        <strain evidence="4">NRRL Y-1626</strain>
    </source>
</reference>
<sequence length="414" mass="46342">MNSNTINHQPLFGKNSNVINSPKNINNNNPSIVGSNRSLSPVPSITLQQQQQHPSSVLLQSSSSTTFNNNNNSNNNNTFSIHSPMSGSIASPFNMMFSNSNNNSNNNNKNNNNNNNSYSVNSNNITQGLISNEHTPLRLMNSPVSANGGSINNISSIRSKSVDTHNTISKSPSTGLVTKSYKFDDNSKELHKTILYIKNKKSFVKSKQVVDKVFFELLNRLANRAVSIRSNNDKKNRSNSTIDTNLVTFNGNDKNTNIVHISNNTIKNNSSDKLNKKTELSATHFSSSPQTIATNNNIKEKTPKVQQQQQQLQQQQETEEDQVSANFYKECDLCPKIFNNPHTFKMHKKQHVIMNGGKNVCPKCYKGFARTDAMKRHLGTKTCDRNRRKLIEDNNGVMPDRPPSEVVMERELDS</sequence>